<accession>A0A6J7PQB5</accession>
<evidence type="ECO:0000313" key="3">
    <source>
        <dbReference type="EMBL" id="CAB4730207.1"/>
    </source>
</evidence>
<dbReference type="InterPro" id="IPR018713">
    <property type="entry name" value="MPAB/Lcp_cat_dom"/>
</dbReference>
<dbReference type="EMBL" id="CAESGF010000013">
    <property type="protein sequence ID" value="CAB4364433.1"/>
    <property type="molecule type" value="Genomic_DNA"/>
</dbReference>
<feature type="domain" description="ER-bound oxygenase mpaB/mpaB'/Rubber oxygenase catalytic" evidence="1">
    <location>
        <begin position="44"/>
        <end position="267"/>
    </location>
</feature>
<dbReference type="EMBL" id="CAFBOL010000081">
    <property type="protein sequence ID" value="CAB5004214.1"/>
    <property type="molecule type" value="Genomic_DNA"/>
</dbReference>
<dbReference type="AlphaFoldDB" id="A0A6J7PQB5"/>
<evidence type="ECO:0000313" key="6">
    <source>
        <dbReference type="EMBL" id="CAB4942595.1"/>
    </source>
</evidence>
<dbReference type="GO" id="GO:0016491">
    <property type="term" value="F:oxidoreductase activity"/>
    <property type="evidence" value="ECO:0007669"/>
    <property type="project" value="InterPro"/>
</dbReference>
<dbReference type="EMBL" id="CAFBMT010000014">
    <property type="protein sequence ID" value="CAB4942595.1"/>
    <property type="molecule type" value="Genomic_DNA"/>
</dbReference>
<evidence type="ECO:0000313" key="5">
    <source>
        <dbReference type="EMBL" id="CAB4848625.1"/>
    </source>
</evidence>
<reference evidence="7" key="1">
    <citation type="submission" date="2020-05" db="EMBL/GenBank/DDBJ databases">
        <authorList>
            <person name="Chiriac C."/>
            <person name="Salcher M."/>
            <person name="Ghai R."/>
            <person name="Kavagutti S V."/>
        </authorList>
    </citation>
    <scope>NUCLEOTIDE SEQUENCE</scope>
</reference>
<gene>
    <name evidence="3" type="ORF">UFOPK2656_02054</name>
    <name evidence="4" type="ORF">UFOPK3099_03015</name>
    <name evidence="5" type="ORF">UFOPK3267_00750</name>
    <name evidence="6" type="ORF">UFOPK3651_02297</name>
    <name evidence="7" type="ORF">UFOPK3931_02389</name>
    <name evidence="2" type="ORF">UFOPK4189_02194</name>
</gene>
<dbReference type="PANTHER" id="PTHR36151:SF3">
    <property type="entry name" value="ER-BOUND OXYGENASE MPAB_MPAB'_RUBBER OXYGENASE CATALYTIC DOMAIN-CONTAINING PROTEIN"/>
    <property type="match status" value="1"/>
</dbReference>
<evidence type="ECO:0000313" key="2">
    <source>
        <dbReference type="EMBL" id="CAB4364433.1"/>
    </source>
</evidence>
<dbReference type="EMBL" id="CAFBIY010000028">
    <property type="protein sequence ID" value="CAB4848625.1"/>
    <property type="molecule type" value="Genomic_DNA"/>
</dbReference>
<proteinExistence type="predicted"/>
<dbReference type="Pfam" id="PF09995">
    <property type="entry name" value="MPAB_Lcp_cat"/>
    <property type="match status" value="1"/>
</dbReference>
<evidence type="ECO:0000313" key="4">
    <source>
        <dbReference type="EMBL" id="CAB4836113.1"/>
    </source>
</evidence>
<name>A0A6J7PQB5_9ZZZZ</name>
<organism evidence="7">
    <name type="scientific">freshwater metagenome</name>
    <dbReference type="NCBI Taxonomy" id="449393"/>
    <lineage>
        <taxon>unclassified sequences</taxon>
        <taxon>metagenomes</taxon>
        <taxon>ecological metagenomes</taxon>
    </lineage>
</organism>
<dbReference type="EMBL" id="CAEZYF010000013">
    <property type="protein sequence ID" value="CAB4730207.1"/>
    <property type="molecule type" value="Genomic_DNA"/>
</dbReference>
<dbReference type="PANTHER" id="PTHR36151">
    <property type="entry name" value="BLR2777 PROTEIN"/>
    <property type="match status" value="1"/>
</dbReference>
<dbReference type="EMBL" id="CAFAAV010000369">
    <property type="protein sequence ID" value="CAB4836113.1"/>
    <property type="molecule type" value="Genomic_DNA"/>
</dbReference>
<evidence type="ECO:0000313" key="7">
    <source>
        <dbReference type="EMBL" id="CAB5004214.1"/>
    </source>
</evidence>
<evidence type="ECO:0000259" key="1">
    <source>
        <dbReference type="Pfam" id="PF09995"/>
    </source>
</evidence>
<sequence>MIDLLRDKIVGSTTSLFSHGPQALEHTLDHMGDPGLLGPDSVSWRVIGDTSAFVGGIRALLIQTAHPEVSAGVEQHSRYRDDPLGRLSRTSVYVTETTYGSMPEVEAAVQAVRTAHVPVKGRSERDKAYSASNPGMAAWVHNVLTDSFLAAYQAYGASKLTPEDADRFVEEQTRIGALLGASPMPTTAAELAAWVSEHPALARSQAEHNAIKFLRRPPLSVPVQLGYQPLLQAAVATVPERIREIIGMKPSPVSACIGGTAVTALRWALGYSPAWHVALVRSGAPIPPGLFRQPLRASTVTVP</sequence>
<protein>
    <submittedName>
        <fullName evidence="7">Unannotated protein</fullName>
    </submittedName>
</protein>